<comment type="caution">
    <text evidence="1">The sequence shown here is derived from an EMBL/GenBank/DDBJ whole genome shotgun (WGS) entry which is preliminary data.</text>
</comment>
<evidence type="ECO:0000313" key="2">
    <source>
        <dbReference type="Proteomes" id="UP000321089"/>
    </source>
</evidence>
<sequence>MSIRAKVYSIKRTNQNKYKNNGISKRYRFYNEKNPRSISINSTPTLIIDIKIEAYPN</sequence>
<proteinExistence type="predicted"/>
<evidence type="ECO:0000313" key="1">
    <source>
        <dbReference type="EMBL" id="GEQ21769.1"/>
    </source>
</evidence>
<reference evidence="1 2" key="1">
    <citation type="submission" date="2019-07" db="EMBL/GenBank/DDBJ databases">
        <title>Whole genome shotgun sequence of Clostridium butyricum NBRC 3858.</title>
        <authorList>
            <person name="Hosoyama A."/>
            <person name="Uohara A."/>
            <person name="Ohji S."/>
            <person name="Ichikawa N."/>
        </authorList>
    </citation>
    <scope>NUCLEOTIDE SEQUENCE [LARGE SCALE GENOMIC DNA]</scope>
    <source>
        <strain evidence="1 2">NBRC 3858</strain>
    </source>
</reference>
<dbReference type="EMBL" id="BKBC01000031">
    <property type="protein sequence ID" value="GEQ21769.1"/>
    <property type="molecule type" value="Genomic_DNA"/>
</dbReference>
<gene>
    <name evidence="1" type="ORF">CBU02nite_22750</name>
</gene>
<dbReference type="AlphaFoldDB" id="A0A512TNC6"/>
<dbReference type="Proteomes" id="UP000321089">
    <property type="component" value="Unassembled WGS sequence"/>
</dbReference>
<protein>
    <submittedName>
        <fullName evidence="1">Uncharacterized protein</fullName>
    </submittedName>
</protein>
<accession>A0A512TNC6</accession>
<organism evidence="1 2">
    <name type="scientific">Clostridium butyricum</name>
    <dbReference type="NCBI Taxonomy" id="1492"/>
    <lineage>
        <taxon>Bacteria</taxon>
        <taxon>Bacillati</taxon>
        <taxon>Bacillota</taxon>
        <taxon>Clostridia</taxon>
        <taxon>Eubacteriales</taxon>
        <taxon>Clostridiaceae</taxon>
        <taxon>Clostridium</taxon>
    </lineage>
</organism>
<name>A0A512TNC6_CLOBU</name>